<name>A0A1W0VTP0_SORBI</name>
<organism evidence="2 3">
    <name type="scientific">Sorghum bicolor</name>
    <name type="common">Sorghum</name>
    <name type="synonym">Sorghum vulgare</name>
    <dbReference type="NCBI Taxonomy" id="4558"/>
    <lineage>
        <taxon>Eukaryota</taxon>
        <taxon>Viridiplantae</taxon>
        <taxon>Streptophyta</taxon>
        <taxon>Embryophyta</taxon>
        <taxon>Tracheophyta</taxon>
        <taxon>Spermatophyta</taxon>
        <taxon>Magnoliopsida</taxon>
        <taxon>Liliopsida</taxon>
        <taxon>Poales</taxon>
        <taxon>Poaceae</taxon>
        <taxon>PACMAD clade</taxon>
        <taxon>Panicoideae</taxon>
        <taxon>Andropogonodae</taxon>
        <taxon>Andropogoneae</taxon>
        <taxon>Sorghinae</taxon>
        <taxon>Sorghum</taxon>
    </lineage>
</organism>
<dbReference type="EMBL" id="CM000769">
    <property type="protein sequence ID" value="OQU76653.1"/>
    <property type="molecule type" value="Genomic_DNA"/>
</dbReference>
<proteinExistence type="predicted"/>
<protein>
    <submittedName>
        <fullName evidence="2">Uncharacterized protein</fullName>
    </submittedName>
</protein>
<sequence>MLPSRNGGNRGAASTHAPVKASLAFLGRSESDRTDAEDYARKEHGRIPRRAHNRGNAAAAARAQGTVSVRPLVAALRCARTSTSTSTSTNLLPLRRAPRRGIGFACREKASKGTARRHANCPPPFPSLPFPSFAHCPLRLRCLLPPRRLPVVPDPDGGSHVPPRHLSAGSAHREWAGSSCPSFCLLFPCCALQDCRSSASSPVAVPNQTTTVTTAVGCGCAWHCLCWKHSSVSDRSVKKITLLLMIQQSNSSYQHQTNSSLQ</sequence>
<accession>A0A1W0VTP0</accession>
<reference evidence="3" key="2">
    <citation type="journal article" date="2018" name="Plant J.">
        <title>The Sorghum bicolor reference genome: improved assembly, gene annotations, a transcriptome atlas, and signatures of genome organization.</title>
        <authorList>
            <person name="McCormick R.F."/>
            <person name="Truong S.K."/>
            <person name="Sreedasyam A."/>
            <person name="Jenkins J."/>
            <person name="Shu S."/>
            <person name="Sims D."/>
            <person name="Kennedy M."/>
            <person name="Amirebrahimi M."/>
            <person name="Weers B.D."/>
            <person name="McKinley B."/>
            <person name="Mattison A."/>
            <person name="Morishige D.T."/>
            <person name="Grimwood J."/>
            <person name="Schmutz J."/>
            <person name="Mullet J.E."/>
        </authorList>
    </citation>
    <scope>NUCLEOTIDE SEQUENCE [LARGE SCALE GENOMIC DNA]</scope>
    <source>
        <strain evidence="3">cv. BTx623</strain>
    </source>
</reference>
<dbReference type="InParanoid" id="A0A1W0VTP0"/>
<gene>
    <name evidence="2" type="ORF">SORBI_3010G180550</name>
</gene>
<feature type="region of interest" description="Disordered" evidence="1">
    <location>
        <begin position="1"/>
        <end position="64"/>
    </location>
</feature>
<dbReference type="Gramene" id="OQU76653">
    <property type="protein sequence ID" value="OQU76653"/>
    <property type="gene ID" value="SORBI_3010G180550"/>
</dbReference>
<dbReference type="AlphaFoldDB" id="A0A1W0VTP0"/>
<evidence type="ECO:0000313" key="3">
    <source>
        <dbReference type="Proteomes" id="UP000000768"/>
    </source>
</evidence>
<keyword evidence="3" id="KW-1185">Reference proteome</keyword>
<feature type="compositionally biased region" description="Basic and acidic residues" evidence="1">
    <location>
        <begin position="29"/>
        <end position="46"/>
    </location>
</feature>
<dbReference type="Proteomes" id="UP000000768">
    <property type="component" value="Chromosome 10"/>
</dbReference>
<evidence type="ECO:0000256" key="1">
    <source>
        <dbReference type="SAM" id="MobiDB-lite"/>
    </source>
</evidence>
<evidence type="ECO:0000313" key="2">
    <source>
        <dbReference type="EMBL" id="OQU76653.1"/>
    </source>
</evidence>
<feature type="compositionally biased region" description="Low complexity" evidence="1">
    <location>
        <begin position="54"/>
        <end position="63"/>
    </location>
</feature>
<reference evidence="2 3" key="1">
    <citation type="journal article" date="2009" name="Nature">
        <title>The Sorghum bicolor genome and the diversification of grasses.</title>
        <authorList>
            <person name="Paterson A.H."/>
            <person name="Bowers J.E."/>
            <person name="Bruggmann R."/>
            <person name="Dubchak I."/>
            <person name="Grimwood J."/>
            <person name="Gundlach H."/>
            <person name="Haberer G."/>
            <person name="Hellsten U."/>
            <person name="Mitros T."/>
            <person name="Poliakov A."/>
            <person name="Schmutz J."/>
            <person name="Spannagl M."/>
            <person name="Tang H."/>
            <person name="Wang X."/>
            <person name="Wicker T."/>
            <person name="Bharti A.K."/>
            <person name="Chapman J."/>
            <person name="Feltus F.A."/>
            <person name="Gowik U."/>
            <person name="Grigoriev I.V."/>
            <person name="Lyons E."/>
            <person name="Maher C.A."/>
            <person name="Martis M."/>
            <person name="Narechania A."/>
            <person name="Otillar R.P."/>
            <person name="Penning B.W."/>
            <person name="Salamov A.A."/>
            <person name="Wang Y."/>
            <person name="Zhang L."/>
            <person name="Carpita N.C."/>
            <person name="Freeling M."/>
            <person name="Gingle A.R."/>
            <person name="Hash C.T."/>
            <person name="Keller B."/>
            <person name="Klein P."/>
            <person name="Kresovich S."/>
            <person name="McCann M.C."/>
            <person name="Ming R."/>
            <person name="Peterson D.G."/>
            <person name="Mehboob-ur-Rahman"/>
            <person name="Ware D."/>
            <person name="Westhoff P."/>
            <person name="Mayer K.F."/>
            <person name="Messing J."/>
            <person name="Rokhsar D.S."/>
        </authorList>
    </citation>
    <scope>NUCLEOTIDE SEQUENCE [LARGE SCALE GENOMIC DNA]</scope>
    <source>
        <strain evidence="3">cv. BTx623</strain>
    </source>
</reference>